<dbReference type="GO" id="GO:0009055">
    <property type="term" value="F:electron transfer activity"/>
    <property type="evidence" value="ECO:0007669"/>
    <property type="project" value="InterPro"/>
</dbReference>
<organism evidence="4 5">
    <name type="scientific">Nitrosotalea sinensis</name>
    <dbReference type="NCBI Taxonomy" id="1499975"/>
    <lineage>
        <taxon>Archaea</taxon>
        <taxon>Nitrososphaerota</taxon>
        <taxon>Nitrososphaeria</taxon>
        <taxon>Nitrosotaleales</taxon>
        <taxon>Nitrosotaleaceae</taxon>
        <taxon>Nitrosotalea</taxon>
    </lineage>
</organism>
<feature type="domain" description="Blue (type 1) copper" evidence="3">
    <location>
        <begin position="175"/>
        <end position="250"/>
    </location>
</feature>
<dbReference type="PANTHER" id="PTHR36507">
    <property type="entry name" value="BLL1555 PROTEIN"/>
    <property type="match status" value="1"/>
</dbReference>
<dbReference type="EMBL" id="FRFC01000003">
    <property type="protein sequence ID" value="SHO44811.1"/>
    <property type="molecule type" value="Genomic_DNA"/>
</dbReference>
<sequence>MRLAIVLLIAVSILAVNTAFADSPQTGIKGSGFALINGDSPKMYTSSVKIFLHNQTVDSGYVMINSENSIIIAKIASNGWQFAYNGDGSFHATGPVTSRQNISYSLVLDGSRVISSGAGSLWKISAEMTGNGQNYLLEYLANSKDYLNAGTSSSSLTASITIPNGNSAQSSVGFFVPLNLEILRGTTVTWQNQDNIGHTIQSINDKGIIIPMFNSPVLKTGDTFVYKFTKPGVYHYYCSIHPWRIGVVTVS</sequence>
<evidence type="ECO:0000256" key="2">
    <source>
        <dbReference type="ARBA" id="ARBA00023008"/>
    </source>
</evidence>
<dbReference type="PANTHER" id="PTHR36507:SF1">
    <property type="entry name" value="BLL1555 PROTEIN"/>
    <property type="match status" value="1"/>
</dbReference>
<accession>A0A2H1EGM1</accession>
<dbReference type="InterPro" id="IPR008972">
    <property type="entry name" value="Cupredoxin"/>
</dbReference>
<dbReference type="Gene3D" id="2.60.40.420">
    <property type="entry name" value="Cupredoxins - blue copper proteins"/>
    <property type="match status" value="1"/>
</dbReference>
<name>A0A2H1EGM1_9ARCH</name>
<keyword evidence="5" id="KW-1185">Reference proteome</keyword>
<protein>
    <recommendedName>
        <fullName evidence="3">Blue (type 1) copper domain-containing protein</fullName>
    </recommendedName>
</protein>
<gene>
    <name evidence="4" type="ORF">NSIN_20447</name>
</gene>
<evidence type="ECO:0000313" key="4">
    <source>
        <dbReference type="EMBL" id="SHO44811.1"/>
    </source>
</evidence>
<proteinExistence type="predicted"/>
<reference evidence="5" key="1">
    <citation type="submission" date="2016-12" db="EMBL/GenBank/DDBJ databases">
        <authorList>
            <person name="Herbold C."/>
        </authorList>
    </citation>
    <scope>NUCLEOTIDE SEQUENCE [LARGE SCALE GENOMIC DNA]</scope>
</reference>
<dbReference type="OrthoDB" id="11836at2157"/>
<dbReference type="Proteomes" id="UP000232412">
    <property type="component" value="Unassembled WGS sequence"/>
</dbReference>
<keyword evidence="2" id="KW-0186">Copper</keyword>
<dbReference type="InterPro" id="IPR000923">
    <property type="entry name" value="BlueCu_1"/>
</dbReference>
<dbReference type="InterPro" id="IPR052721">
    <property type="entry name" value="ET_Amicyanin"/>
</dbReference>
<evidence type="ECO:0000313" key="5">
    <source>
        <dbReference type="Proteomes" id="UP000232412"/>
    </source>
</evidence>
<evidence type="ECO:0000256" key="1">
    <source>
        <dbReference type="ARBA" id="ARBA00022723"/>
    </source>
</evidence>
<dbReference type="Pfam" id="PF00127">
    <property type="entry name" value="Copper-bind"/>
    <property type="match status" value="1"/>
</dbReference>
<dbReference type="SUPFAM" id="SSF49503">
    <property type="entry name" value="Cupredoxins"/>
    <property type="match status" value="1"/>
</dbReference>
<evidence type="ECO:0000259" key="3">
    <source>
        <dbReference type="Pfam" id="PF00127"/>
    </source>
</evidence>
<dbReference type="AlphaFoldDB" id="A0A2H1EGM1"/>
<dbReference type="RefSeq" id="WP_101009462.1">
    <property type="nucleotide sequence ID" value="NZ_FRFC01000003.1"/>
</dbReference>
<keyword evidence="1" id="KW-0479">Metal-binding</keyword>
<dbReference type="GO" id="GO:0005507">
    <property type="term" value="F:copper ion binding"/>
    <property type="evidence" value="ECO:0007669"/>
    <property type="project" value="InterPro"/>
</dbReference>